<evidence type="ECO:0000313" key="2">
    <source>
        <dbReference type="EMBL" id="KAJ1190745.1"/>
    </source>
</evidence>
<organism evidence="2 3">
    <name type="scientific">Pleurodeles waltl</name>
    <name type="common">Iberian ribbed newt</name>
    <dbReference type="NCBI Taxonomy" id="8319"/>
    <lineage>
        <taxon>Eukaryota</taxon>
        <taxon>Metazoa</taxon>
        <taxon>Chordata</taxon>
        <taxon>Craniata</taxon>
        <taxon>Vertebrata</taxon>
        <taxon>Euteleostomi</taxon>
        <taxon>Amphibia</taxon>
        <taxon>Batrachia</taxon>
        <taxon>Caudata</taxon>
        <taxon>Salamandroidea</taxon>
        <taxon>Salamandridae</taxon>
        <taxon>Pleurodelinae</taxon>
        <taxon>Pleurodeles</taxon>
    </lineage>
</organism>
<dbReference type="AlphaFoldDB" id="A0AAV7UNZ0"/>
<dbReference type="EMBL" id="JANPWB010000004">
    <property type="protein sequence ID" value="KAJ1190745.1"/>
    <property type="molecule type" value="Genomic_DNA"/>
</dbReference>
<comment type="caution">
    <text evidence="2">The sequence shown here is derived from an EMBL/GenBank/DDBJ whole genome shotgun (WGS) entry which is preliminary data.</text>
</comment>
<dbReference type="Proteomes" id="UP001066276">
    <property type="component" value="Chromosome 2_2"/>
</dbReference>
<keyword evidence="1" id="KW-0175">Coiled coil</keyword>
<evidence type="ECO:0000313" key="3">
    <source>
        <dbReference type="Proteomes" id="UP001066276"/>
    </source>
</evidence>
<keyword evidence="3" id="KW-1185">Reference proteome</keyword>
<proteinExistence type="predicted"/>
<gene>
    <name evidence="2" type="ORF">NDU88_000067</name>
</gene>
<name>A0AAV7UNZ0_PLEWA</name>
<reference evidence="2" key="1">
    <citation type="journal article" date="2022" name="bioRxiv">
        <title>Sequencing and chromosome-scale assembly of the giantPleurodeles waltlgenome.</title>
        <authorList>
            <person name="Brown T."/>
            <person name="Elewa A."/>
            <person name="Iarovenko S."/>
            <person name="Subramanian E."/>
            <person name="Araus A.J."/>
            <person name="Petzold A."/>
            <person name="Susuki M."/>
            <person name="Suzuki K.-i.T."/>
            <person name="Hayashi T."/>
            <person name="Toyoda A."/>
            <person name="Oliveira C."/>
            <person name="Osipova E."/>
            <person name="Leigh N.D."/>
            <person name="Simon A."/>
            <person name="Yun M.H."/>
        </authorList>
    </citation>
    <scope>NUCLEOTIDE SEQUENCE</scope>
    <source>
        <strain evidence="2">20211129_DDA</strain>
        <tissue evidence="2">Liver</tissue>
    </source>
</reference>
<sequence>MAAQQTFSSPATVPADPRTLDVTDCILQEITVVGQRLEVMDLKITDQSAASASIRTDIACFREKVADLDERLTNVEDHIRMLPDHDAELQSLREKLTDLESKRQRPFLWHTRKKGRYRYQSIPSKFATGAHRTDLLLTTRVPESTKRQPSLLYILGAAPPDHYVFSLAQAGPAGPSECKVSGSILVGGSGGQSGSGFLQDHE</sequence>
<accession>A0AAV7UNZ0</accession>
<protein>
    <submittedName>
        <fullName evidence="2">Uncharacterized protein</fullName>
    </submittedName>
</protein>
<evidence type="ECO:0000256" key="1">
    <source>
        <dbReference type="SAM" id="Coils"/>
    </source>
</evidence>
<feature type="coiled-coil region" evidence="1">
    <location>
        <begin position="58"/>
        <end position="102"/>
    </location>
</feature>